<dbReference type="PANTHER" id="PTHR31658:SF0">
    <property type="entry name" value="CONSERVED OLIGOMERIC GOLGI COMPLEX SUBUNIT 1"/>
    <property type="match status" value="1"/>
</dbReference>
<protein>
    <recommendedName>
        <fullName evidence="3">Conserved oligomeric Golgi complex subunit 1</fullName>
    </recommendedName>
</protein>
<dbReference type="HOGENOM" id="CLU_008852_0_0_1"/>
<dbReference type="AlphaFoldDB" id="A0A067MXA8"/>
<keyword evidence="6" id="KW-0333">Golgi apparatus</keyword>
<dbReference type="InterPro" id="IPR033370">
    <property type="entry name" value="COG1"/>
</dbReference>
<keyword evidence="4" id="KW-0813">Transport</keyword>
<organism evidence="10 11">
    <name type="scientific">Botryobasidium botryosum (strain FD-172 SS1)</name>
    <dbReference type="NCBI Taxonomy" id="930990"/>
    <lineage>
        <taxon>Eukaryota</taxon>
        <taxon>Fungi</taxon>
        <taxon>Dikarya</taxon>
        <taxon>Basidiomycota</taxon>
        <taxon>Agaricomycotina</taxon>
        <taxon>Agaricomycetes</taxon>
        <taxon>Cantharellales</taxon>
        <taxon>Botryobasidiaceae</taxon>
        <taxon>Botryobasidium</taxon>
    </lineage>
</organism>
<evidence type="ECO:0000256" key="4">
    <source>
        <dbReference type="ARBA" id="ARBA00022448"/>
    </source>
</evidence>
<sequence>MSRKARPAVPVLSIPSDSQTNVSPKYKSYNQQSAAPLSNIVSPAATRASDIPAGNGERLGPEDVSRIDPDEMFVRFSVAEVRGVYDKLRGEADRKQEELRTMVGERYRDLLQASTSIISMSESSKRVLGAFQDMKDACAVVSETNFKSHRHRRSMSTRGSLQDDGQLAIFQSLSAHLKLLLDAPEQLWRLLEKKRHLQAAWLYLLARVVHRALVRGDENEEGESEIVWSKEGILVMEQFPIVQRQWDTISQFRSQITHRATQFLREHTVTSEIICETLISLLLLESLSIQSLLSLLLSQRSKSLRQLYSRLSSVAASSSILSAPGSPVAIAKRKGSVRVATPSLSIPSSAPRESEDGNSTYTLVEETVKSAKDAVKGVKDALRLVLELIGSTTSVVRDLFAPGEEASLSRLEKMVAETQSETSLPAAALSPSGRQPSGILAPSPSHSSGPISTLQIIHTLPSSQLLQRFLPPSVVSYTPYINIDTQKDPYASSREAHTWFGGCVADLEDRLDEWFGRLDEVKQVSEVRRIVLRDKRKGKRKANVAQGFGFDEKEKAEVRTVVDRACLRQAKRIWQRALGDLQSLAASEIDRVLGIVRDDPAQARGDLSPSTFLLSADLSFPSASSASSQLSETPSGSSFQSYKLALQQRVSLRTPLLGSVLSKLEAAARALRVDLGSFGSPVPALSLIDALMTEYRPAAEACAKGISAILRDRLKLEVAQVPSHEYDDLTISVIITLGRIALWSASSSPFFDDLGCTEGFASAARIELRSLHERTLDVWSTHSIAKAVEQSKTALSMAGSRVTAEQSAINPPFPFNLSVALMQSLNSLSSSVENLGISSSLRASSVIPRLLGEFSTQYLEIIAADDLSPSLSLQLLWDAALLRRLCERFATIGAESSPEYIPQSLEVVSSRIEQKLASSLPDDALSKFIAHRDTTVALQLSRLQVMLGPLFGDGPSSIPPPVASAGQAGAAPTLLLPLGTPLAEASLPPTMDLLKPGPRFQLLSVGGTSIR</sequence>
<dbReference type="Proteomes" id="UP000027195">
    <property type="component" value="Unassembled WGS sequence"/>
</dbReference>
<proteinExistence type="inferred from homology"/>
<evidence type="ECO:0000256" key="3">
    <source>
        <dbReference type="ARBA" id="ARBA00020978"/>
    </source>
</evidence>
<evidence type="ECO:0000256" key="6">
    <source>
        <dbReference type="ARBA" id="ARBA00023034"/>
    </source>
</evidence>
<gene>
    <name evidence="10" type="ORF">BOTBODRAFT_170337</name>
</gene>
<dbReference type="EMBL" id="KL198018">
    <property type="protein sequence ID" value="KDQ20358.1"/>
    <property type="molecule type" value="Genomic_DNA"/>
</dbReference>
<dbReference type="GO" id="GO:0006891">
    <property type="term" value="P:intra-Golgi vesicle-mediated transport"/>
    <property type="evidence" value="ECO:0007669"/>
    <property type="project" value="InterPro"/>
</dbReference>
<reference evidence="11" key="1">
    <citation type="journal article" date="2014" name="Proc. Natl. Acad. Sci. U.S.A.">
        <title>Extensive sampling of basidiomycete genomes demonstrates inadequacy of the white-rot/brown-rot paradigm for wood decay fungi.</title>
        <authorList>
            <person name="Riley R."/>
            <person name="Salamov A.A."/>
            <person name="Brown D.W."/>
            <person name="Nagy L.G."/>
            <person name="Floudas D."/>
            <person name="Held B.W."/>
            <person name="Levasseur A."/>
            <person name="Lombard V."/>
            <person name="Morin E."/>
            <person name="Otillar R."/>
            <person name="Lindquist E.A."/>
            <person name="Sun H."/>
            <person name="LaButti K.M."/>
            <person name="Schmutz J."/>
            <person name="Jabbour D."/>
            <person name="Luo H."/>
            <person name="Baker S.E."/>
            <person name="Pisabarro A.G."/>
            <person name="Walton J.D."/>
            <person name="Blanchette R.A."/>
            <person name="Henrissat B."/>
            <person name="Martin F."/>
            <person name="Cullen D."/>
            <person name="Hibbett D.S."/>
            <person name="Grigoriev I.V."/>
        </authorList>
    </citation>
    <scope>NUCLEOTIDE SEQUENCE [LARGE SCALE GENOMIC DNA]</scope>
    <source>
        <strain evidence="11">FD-172 SS1</strain>
    </source>
</reference>
<evidence type="ECO:0000256" key="5">
    <source>
        <dbReference type="ARBA" id="ARBA00022927"/>
    </source>
</evidence>
<comment type="similarity">
    <text evidence="2">Belongs to the COG1 family.</text>
</comment>
<comment type="subcellular location">
    <subcellularLocation>
        <location evidence="1">Golgi apparatus membrane</location>
        <topology evidence="1">Peripheral membrane protein</topology>
    </subcellularLocation>
</comment>
<evidence type="ECO:0000256" key="2">
    <source>
        <dbReference type="ARBA" id="ARBA00006653"/>
    </source>
</evidence>
<dbReference type="GO" id="GO:0000139">
    <property type="term" value="C:Golgi membrane"/>
    <property type="evidence" value="ECO:0007669"/>
    <property type="project" value="UniProtKB-SubCell"/>
</dbReference>
<dbReference type="GO" id="GO:0015031">
    <property type="term" value="P:protein transport"/>
    <property type="evidence" value="ECO:0007669"/>
    <property type="project" value="UniProtKB-KW"/>
</dbReference>
<evidence type="ECO:0000313" key="11">
    <source>
        <dbReference type="Proteomes" id="UP000027195"/>
    </source>
</evidence>
<evidence type="ECO:0000256" key="8">
    <source>
        <dbReference type="SAM" id="Coils"/>
    </source>
</evidence>
<evidence type="ECO:0000256" key="9">
    <source>
        <dbReference type="SAM" id="MobiDB-lite"/>
    </source>
</evidence>
<dbReference type="Pfam" id="PF08700">
    <property type="entry name" value="VPS51_Exo84_N"/>
    <property type="match status" value="1"/>
</dbReference>
<name>A0A067MXA8_BOTB1</name>
<feature type="coiled-coil region" evidence="8">
    <location>
        <begin position="78"/>
        <end position="105"/>
    </location>
</feature>
<dbReference type="STRING" id="930990.A0A067MXA8"/>
<dbReference type="InParanoid" id="A0A067MXA8"/>
<keyword evidence="11" id="KW-1185">Reference proteome</keyword>
<keyword evidence="5" id="KW-0653">Protein transport</keyword>
<dbReference type="OrthoDB" id="46189at2759"/>
<dbReference type="PANTHER" id="PTHR31658">
    <property type="entry name" value="CONSERVED OLIGOMERIC GOLGI COMPLEX SUBUNIT 1"/>
    <property type="match status" value="1"/>
</dbReference>
<keyword evidence="8" id="KW-0175">Coiled coil</keyword>
<evidence type="ECO:0000256" key="7">
    <source>
        <dbReference type="ARBA" id="ARBA00023136"/>
    </source>
</evidence>
<accession>A0A067MXA8</accession>
<keyword evidence="7" id="KW-0472">Membrane</keyword>
<feature type="region of interest" description="Disordered" evidence="9">
    <location>
        <begin position="1"/>
        <end position="38"/>
    </location>
</feature>
<evidence type="ECO:0000313" key="10">
    <source>
        <dbReference type="EMBL" id="KDQ20358.1"/>
    </source>
</evidence>
<feature type="region of interest" description="Disordered" evidence="9">
    <location>
        <begin position="417"/>
        <end position="447"/>
    </location>
</feature>
<feature type="compositionally biased region" description="Polar residues" evidence="9">
    <location>
        <begin position="15"/>
        <end position="38"/>
    </location>
</feature>
<evidence type="ECO:0000256" key="1">
    <source>
        <dbReference type="ARBA" id="ARBA00004395"/>
    </source>
</evidence>
<dbReference type="GO" id="GO:0017119">
    <property type="term" value="C:Golgi transport complex"/>
    <property type="evidence" value="ECO:0007669"/>
    <property type="project" value="InterPro"/>
</dbReference>